<evidence type="ECO:0000313" key="13">
    <source>
        <dbReference type="EMBL" id="AXK79814.1"/>
    </source>
</evidence>
<protein>
    <recommendedName>
        <fullName evidence="3 9">Nicotinate phosphoribosyltransferase</fullName>
        <ecNumber evidence="3 9">6.3.4.21</ecNumber>
    </recommendedName>
</protein>
<evidence type="ECO:0000256" key="1">
    <source>
        <dbReference type="ARBA" id="ARBA00004952"/>
    </source>
</evidence>
<accession>A0A345ZSB7</accession>
<keyword evidence="6 9" id="KW-0662">Pyridine nucleotide biosynthesis</keyword>
<evidence type="ECO:0000256" key="9">
    <source>
        <dbReference type="RuleBase" id="RU365100"/>
    </source>
</evidence>
<proteinExistence type="inferred from homology"/>
<keyword evidence="14" id="KW-1185">Reference proteome</keyword>
<name>A0A345ZSB7_9HYPH</name>
<dbReference type="SUPFAM" id="SSF54675">
    <property type="entry name" value="Nicotinate/Quinolinate PRTase N-terminal domain-like"/>
    <property type="match status" value="1"/>
</dbReference>
<evidence type="ECO:0000256" key="5">
    <source>
        <dbReference type="ARBA" id="ARBA00022598"/>
    </source>
</evidence>
<dbReference type="SUPFAM" id="SSF51690">
    <property type="entry name" value="Nicotinate/Quinolinate PRTase C-terminal domain-like"/>
    <property type="match status" value="1"/>
</dbReference>
<dbReference type="UniPathway" id="UPA00253">
    <property type="reaction ID" value="UER00457"/>
</dbReference>
<evidence type="ECO:0000256" key="7">
    <source>
        <dbReference type="ARBA" id="ARBA00022679"/>
    </source>
</evidence>
<dbReference type="PANTHER" id="PTHR11098:SF1">
    <property type="entry name" value="NICOTINATE PHOSPHORIBOSYLTRANSFERASE"/>
    <property type="match status" value="1"/>
</dbReference>
<comment type="similarity">
    <text evidence="2 9">Belongs to the NAPRTase family.</text>
</comment>
<dbReference type="KEGG" id="ptaw:DW352_04345"/>
<comment type="catalytic activity">
    <reaction evidence="8 9">
        <text>5-phospho-alpha-D-ribose 1-diphosphate + nicotinate + ATP + H2O = nicotinate beta-D-ribonucleotide + ADP + phosphate + diphosphate</text>
        <dbReference type="Rhea" id="RHEA:36163"/>
        <dbReference type="ChEBI" id="CHEBI:15377"/>
        <dbReference type="ChEBI" id="CHEBI:30616"/>
        <dbReference type="ChEBI" id="CHEBI:32544"/>
        <dbReference type="ChEBI" id="CHEBI:33019"/>
        <dbReference type="ChEBI" id="CHEBI:43474"/>
        <dbReference type="ChEBI" id="CHEBI:57502"/>
        <dbReference type="ChEBI" id="CHEBI:58017"/>
        <dbReference type="ChEBI" id="CHEBI:456216"/>
        <dbReference type="EC" id="6.3.4.21"/>
    </reaction>
</comment>
<keyword evidence="5 9" id="KW-0436">Ligase</keyword>
<dbReference type="Proteomes" id="UP000254889">
    <property type="component" value="Chromosome"/>
</dbReference>
<dbReference type="Pfam" id="PF04095">
    <property type="entry name" value="NAPRTase"/>
    <property type="match status" value="1"/>
</dbReference>
<evidence type="ECO:0000313" key="14">
    <source>
        <dbReference type="Proteomes" id="UP000254889"/>
    </source>
</evidence>
<dbReference type="GO" id="GO:0005829">
    <property type="term" value="C:cytosol"/>
    <property type="evidence" value="ECO:0007669"/>
    <property type="project" value="TreeGrafter"/>
</dbReference>
<organism evidence="13 14">
    <name type="scientific">Pseudolabrys taiwanensis</name>
    <dbReference type="NCBI Taxonomy" id="331696"/>
    <lineage>
        <taxon>Bacteria</taxon>
        <taxon>Pseudomonadati</taxon>
        <taxon>Pseudomonadota</taxon>
        <taxon>Alphaproteobacteria</taxon>
        <taxon>Hyphomicrobiales</taxon>
        <taxon>Xanthobacteraceae</taxon>
        <taxon>Pseudolabrys</taxon>
    </lineage>
</organism>
<keyword evidence="4" id="KW-0597">Phosphoprotein</keyword>
<keyword evidence="7 9" id="KW-0808">Transferase</keyword>
<gene>
    <name evidence="13" type="ORF">DW352_04345</name>
</gene>
<dbReference type="InterPro" id="IPR041525">
    <property type="entry name" value="N/Namide_PRibTrfase"/>
</dbReference>
<dbReference type="NCBIfam" id="TIGR01513">
    <property type="entry name" value="NAPRTase_put"/>
    <property type="match status" value="1"/>
</dbReference>
<dbReference type="InterPro" id="IPR036068">
    <property type="entry name" value="Nicotinate_pribotase-like_C"/>
</dbReference>
<dbReference type="Pfam" id="PF17956">
    <property type="entry name" value="NAPRTase_C"/>
    <property type="match status" value="1"/>
</dbReference>
<evidence type="ECO:0000256" key="6">
    <source>
        <dbReference type="ARBA" id="ARBA00022642"/>
    </source>
</evidence>
<evidence type="ECO:0000256" key="4">
    <source>
        <dbReference type="ARBA" id="ARBA00022553"/>
    </source>
</evidence>
<dbReference type="InterPro" id="IPR040727">
    <property type="entry name" value="NAPRTase_N"/>
</dbReference>
<dbReference type="NCBIfam" id="NF009131">
    <property type="entry name" value="PRK12484.1"/>
    <property type="match status" value="1"/>
</dbReference>
<dbReference type="CDD" id="cd01570">
    <property type="entry name" value="NAPRTase_A"/>
    <property type="match status" value="1"/>
</dbReference>
<dbReference type="Gene3D" id="3.20.20.70">
    <property type="entry name" value="Aldolase class I"/>
    <property type="match status" value="1"/>
</dbReference>
<dbReference type="NCBIfam" id="NF006696">
    <property type="entry name" value="PRK09243.1-3"/>
    <property type="match status" value="1"/>
</dbReference>
<dbReference type="PANTHER" id="PTHR11098">
    <property type="entry name" value="NICOTINATE PHOSPHORIBOSYLTRANSFERASE"/>
    <property type="match status" value="1"/>
</dbReference>
<dbReference type="InterPro" id="IPR007229">
    <property type="entry name" value="Nic_PRibTrfase-Fam"/>
</dbReference>
<dbReference type="PIRSF" id="PIRSF000484">
    <property type="entry name" value="NAPRT"/>
    <property type="match status" value="1"/>
</dbReference>
<dbReference type="InterPro" id="IPR006405">
    <property type="entry name" value="Nic_PRibTrfase_pncB"/>
</dbReference>
<dbReference type="InterPro" id="IPR041619">
    <property type="entry name" value="NAPRTase_C"/>
</dbReference>
<evidence type="ECO:0000259" key="11">
    <source>
        <dbReference type="Pfam" id="PF17767"/>
    </source>
</evidence>
<comment type="PTM">
    <text evidence="9">Transiently phosphorylated on a His residue during the reaction cycle. Phosphorylation strongly increases the affinity for substrates and increases the rate of nicotinate D-ribonucleotide production. Dephosphorylation regenerates the low-affinity form of the enzyme, leading to product release.</text>
</comment>
<dbReference type="OrthoDB" id="9771406at2"/>
<keyword evidence="13" id="KW-0328">Glycosyltransferase</keyword>
<feature type="domain" description="Nicotinate phosphoribosyltransferase C-terminal" evidence="12">
    <location>
        <begin position="376"/>
        <end position="433"/>
    </location>
</feature>
<dbReference type="GO" id="GO:0004516">
    <property type="term" value="F:nicotinate phosphoribosyltransferase activity"/>
    <property type="evidence" value="ECO:0007669"/>
    <property type="project" value="UniProtKB-UniRule"/>
</dbReference>
<dbReference type="Pfam" id="PF17767">
    <property type="entry name" value="NAPRTase_N"/>
    <property type="match status" value="1"/>
</dbReference>
<evidence type="ECO:0000259" key="10">
    <source>
        <dbReference type="Pfam" id="PF04095"/>
    </source>
</evidence>
<evidence type="ECO:0000259" key="12">
    <source>
        <dbReference type="Pfam" id="PF17956"/>
    </source>
</evidence>
<evidence type="ECO:0000256" key="3">
    <source>
        <dbReference type="ARBA" id="ARBA00013236"/>
    </source>
</evidence>
<dbReference type="RefSeq" id="WP_115688860.1">
    <property type="nucleotide sequence ID" value="NZ_CP031417.1"/>
</dbReference>
<evidence type="ECO:0000256" key="8">
    <source>
        <dbReference type="ARBA" id="ARBA00048668"/>
    </source>
</evidence>
<evidence type="ECO:0000256" key="2">
    <source>
        <dbReference type="ARBA" id="ARBA00010897"/>
    </source>
</evidence>
<dbReference type="AlphaFoldDB" id="A0A345ZSB7"/>
<sequence length="444" mass="48613">MISPLLTDLYELNMVQAYLDRGEDKEAVFEFFVRRLPPRRGFLLAAGLEEALTYLETLAYSAQDIDWLKHTGRFHDNLLDYLKAFRFTGDVDAIPEGTVCFPGEPLLRITAPLPMAQLIETRIINLMHFNTLIASKAARMVLAAPGKILSDFGLRSAHGAEAGLFSARASYIAGFSSAANVLAGVRYGIPVAGTMAHSYIQVHTDEAQAFEDFARTRPNGVILLIDTYDTEQGARKVVDLAPKLKADGISIFGVRIDSGDLIAHARKVRKILDDGGLKDVIILVSGGINEDVLLQMKAENAPIDGFGIGVNLDSSIDAPSLDCAYKLQEYAGIPRRKRSEGKATWPGRKQVWRAYDLDGRMAGDVLSVETDKHPGETLIVPVMRGGRRLAPAPSLDEIRARAARDLARLPEPLRRLEQGVTYPVQVADALVKLADEADRHTAGK</sequence>
<comment type="pathway">
    <text evidence="1 9">Cofactor biosynthesis; NAD(+) biosynthesis; nicotinate D-ribonucleotide from nicotinate: step 1/1.</text>
</comment>
<feature type="domain" description="Nicotinate phosphoribosyltransferase N-terminal" evidence="11">
    <location>
        <begin position="5"/>
        <end position="127"/>
    </location>
</feature>
<dbReference type="Gene3D" id="3.20.140.10">
    <property type="entry name" value="nicotinate phosphoribosyltransferase"/>
    <property type="match status" value="3"/>
</dbReference>
<dbReference type="GO" id="GO:0016757">
    <property type="term" value="F:glycosyltransferase activity"/>
    <property type="evidence" value="ECO:0007669"/>
    <property type="project" value="UniProtKB-KW"/>
</dbReference>
<comment type="function">
    <text evidence="9">Catalyzes the first step in the biosynthesis of NAD from nicotinic acid, the ATP-dependent synthesis of beta-nicotinate D-ribonucleotide from nicotinate and 5-phospho-D-ribose 1-phosphate.</text>
</comment>
<feature type="domain" description="Nicotinate/nicotinamide phosphoribosyltransferase" evidence="10">
    <location>
        <begin position="149"/>
        <end position="329"/>
    </location>
</feature>
<reference evidence="13 14" key="1">
    <citation type="submission" date="2018-07" db="EMBL/GenBank/DDBJ databases">
        <authorList>
            <person name="Quirk P.G."/>
            <person name="Krulwich T.A."/>
        </authorList>
    </citation>
    <scope>NUCLEOTIDE SEQUENCE [LARGE SCALE GENOMIC DNA]</scope>
    <source>
        <strain evidence="13 14">CC-BB4</strain>
    </source>
</reference>
<dbReference type="InterPro" id="IPR013785">
    <property type="entry name" value="Aldolase_TIM"/>
</dbReference>
<dbReference type="GO" id="GO:0034355">
    <property type="term" value="P:NAD+ biosynthetic process via the salvage pathway"/>
    <property type="evidence" value="ECO:0007669"/>
    <property type="project" value="TreeGrafter"/>
</dbReference>
<dbReference type="EMBL" id="CP031417">
    <property type="protein sequence ID" value="AXK79814.1"/>
    <property type="molecule type" value="Genomic_DNA"/>
</dbReference>
<dbReference type="EC" id="6.3.4.21" evidence="3 9"/>